<sequence>MINFIKNKAFEKTHKIEIDEKILDPKNIKQFFNESKCHQTIKTYGNQRTKKLQGELYNKEKEIRDMEGKLQKKYEDKDQLINRIIALSHEINSEDRGSLTKELEKAKIDIENVKEEIEKFKSDLEEKQILLKDIQKKLYKVMAEISYTRFLHERQKLSKVQKNIRGLRKKLDGMRTEKEGIEEKLNDLYHMLHGVMGHQQMEQMDLTFLKDFSEEEEEVKDNG</sequence>
<dbReference type="RefSeq" id="WP_160718326.1">
    <property type="nucleotide sequence ID" value="NZ_SUMG01000001.1"/>
</dbReference>
<feature type="coiled-coil region" evidence="1">
    <location>
        <begin position="63"/>
        <end position="184"/>
    </location>
</feature>
<reference evidence="2 3" key="1">
    <citation type="submission" date="2019-04" db="EMBL/GenBank/DDBJ databases">
        <title>Isachenkonia alkalipeptolytica gen. nov. sp. nov. a new anaerobic, alkiliphilic organothrophic bacterium capable to reduce synthesized ferrihydrite isolated from a soda lake.</title>
        <authorList>
            <person name="Toshchakov S.V."/>
            <person name="Zavarzina D.G."/>
            <person name="Zhilina T.N."/>
            <person name="Kostrikina N.A."/>
            <person name="Kublanov I.V."/>
        </authorList>
    </citation>
    <scope>NUCLEOTIDE SEQUENCE [LARGE SCALE GENOMIC DNA]</scope>
    <source>
        <strain evidence="2 3">Z-1701</strain>
    </source>
</reference>
<protein>
    <submittedName>
        <fullName evidence="2">Uncharacterized protein</fullName>
    </submittedName>
</protein>
<comment type="caution">
    <text evidence="2">The sequence shown here is derived from an EMBL/GenBank/DDBJ whole genome shotgun (WGS) entry which is preliminary data.</text>
</comment>
<evidence type="ECO:0000313" key="2">
    <source>
        <dbReference type="EMBL" id="NBG87019.1"/>
    </source>
</evidence>
<gene>
    <name evidence="2" type="ORF">ISALK_00755</name>
</gene>
<dbReference type="EMBL" id="SUMG01000001">
    <property type="protein sequence ID" value="NBG87019.1"/>
    <property type="molecule type" value="Genomic_DNA"/>
</dbReference>
<evidence type="ECO:0000256" key="1">
    <source>
        <dbReference type="SAM" id="Coils"/>
    </source>
</evidence>
<evidence type="ECO:0000313" key="3">
    <source>
        <dbReference type="Proteomes" id="UP000449710"/>
    </source>
</evidence>
<dbReference type="Proteomes" id="UP000449710">
    <property type="component" value="Unassembled WGS sequence"/>
</dbReference>
<dbReference type="AlphaFoldDB" id="A0AA43XIL4"/>
<accession>A0AA43XIL4</accession>
<organism evidence="2 3">
    <name type="scientific">Isachenkonia alkalipeptolytica</name>
    <dbReference type="NCBI Taxonomy" id="2565777"/>
    <lineage>
        <taxon>Bacteria</taxon>
        <taxon>Bacillati</taxon>
        <taxon>Bacillota</taxon>
        <taxon>Clostridia</taxon>
        <taxon>Eubacteriales</taxon>
        <taxon>Clostridiaceae</taxon>
        <taxon>Isachenkonia</taxon>
    </lineage>
</organism>
<name>A0AA43XIL4_9CLOT</name>
<keyword evidence="3" id="KW-1185">Reference proteome</keyword>
<proteinExistence type="predicted"/>
<keyword evidence="1" id="KW-0175">Coiled coil</keyword>